<evidence type="ECO:0000313" key="9">
    <source>
        <dbReference type="Proteomes" id="UP000028702"/>
    </source>
</evidence>
<keyword evidence="4 7" id="KW-0975">Bacterial flagellum</keyword>
<dbReference type="GO" id="GO:0071973">
    <property type="term" value="P:bacterial-type flagellum-dependent cell motility"/>
    <property type="evidence" value="ECO:0007669"/>
    <property type="project" value="InterPro"/>
</dbReference>
<evidence type="ECO:0000256" key="2">
    <source>
        <dbReference type="ARBA" id="ARBA00009677"/>
    </source>
</evidence>
<keyword evidence="8" id="KW-0969">Cilium</keyword>
<dbReference type="AlphaFoldDB" id="A0A081BB51"/>
<evidence type="ECO:0000313" key="8">
    <source>
        <dbReference type="EMBL" id="GAK45269.1"/>
    </source>
</evidence>
<dbReference type="Proteomes" id="UP000028702">
    <property type="component" value="Unassembled WGS sequence"/>
</dbReference>
<dbReference type="EMBL" id="BBIO01000008">
    <property type="protein sequence ID" value="GAK45269.1"/>
    <property type="molecule type" value="Genomic_DNA"/>
</dbReference>
<comment type="function">
    <text evidence="5 7">Structural component of flagellum, the bacterial motility apparatus. Part of the rod structure of flagellar basal body.</text>
</comment>
<sequence>MEPFGISLFGLASDRMSYLAMRHQLVAENVANANTPGYAARDLKPFDQELSAAEVRLAQTRKGHLELASTASGNLKVDAKTKTWEIVPSGNSVSLEQEMLKASQVVTSHALVSNVYKSSFNMLSTALAGPR</sequence>
<evidence type="ECO:0000256" key="5">
    <source>
        <dbReference type="ARBA" id="ARBA00024934"/>
    </source>
</evidence>
<reference evidence="8 9" key="1">
    <citation type="submission" date="2014-07" db="EMBL/GenBank/DDBJ databases">
        <title>Tepidicaulis marinum gen. nov., sp. nov., a novel marine bacterium denitrifying nitrate to nitrous oxide strictly under microaerobic conditions.</title>
        <authorList>
            <person name="Takeuchi M."/>
            <person name="Yamagishi T."/>
            <person name="Kamagata Y."/>
            <person name="Oshima K."/>
            <person name="Hattori M."/>
            <person name="Katayama T."/>
            <person name="Hanada S."/>
            <person name="Tamaki H."/>
            <person name="Marumo K."/>
            <person name="Maeda H."/>
            <person name="Nedachi M."/>
            <person name="Iwasaki W."/>
            <person name="Suwa Y."/>
            <person name="Sakata S."/>
        </authorList>
    </citation>
    <scope>NUCLEOTIDE SEQUENCE [LARGE SCALE GENOMIC DNA]</scope>
    <source>
        <strain evidence="8 9">MA2</strain>
    </source>
</reference>
<dbReference type="PROSITE" id="PS00588">
    <property type="entry name" value="FLAGELLA_BB_ROD"/>
    <property type="match status" value="1"/>
</dbReference>
<dbReference type="InterPro" id="IPR019776">
    <property type="entry name" value="Flagellar_basal_body_rod_CS"/>
</dbReference>
<keyword evidence="9" id="KW-1185">Reference proteome</keyword>
<name>A0A081BB51_9HYPH</name>
<gene>
    <name evidence="8" type="ORF">M2A_1768</name>
</gene>
<comment type="subcellular location">
    <subcellularLocation>
        <location evidence="1 7">Bacterial flagellum basal body</location>
    </subcellularLocation>
</comment>
<evidence type="ECO:0000256" key="3">
    <source>
        <dbReference type="ARBA" id="ARBA00014376"/>
    </source>
</evidence>
<dbReference type="InterPro" id="IPR006300">
    <property type="entry name" value="FlgB"/>
</dbReference>
<comment type="subunit">
    <text evidence="6">The basal body constitutes a major portion of the flagellar organelle and consists of a number of rings mounted on a central rod. In Gram-negative bacteria, at least four rings, L, P, S and M are present, whereas Gram-positive bacteria lack the L and P rings. The rod consists of about 26 subunits of FlgG in the distal portion, and FlgB, FlgC and FlgF build up the proximal portion of the rod with about 6 subunits each. Rod assembly occurs by export via the flagellum-specific pathway of its constituent proteins and by their incorporation into the rod structure in the probable order of FlgB, FlgC, FlgF and FlgG. Another protein, FliE, also assembles onto the stable rod structure.</text>
</comment>
<accession>A0A081BB51</accession>
<evidence type="ECO:0000256" key="6">
    <source>
        <dbReference type="ARBA" id="ARBA00026072"/>
    </source>
</evidence>
<dbReference type="PIRSF" id="PIRSF002889">
    <property type="entry name" value="Rod_FlgB"/>
    <property type="match status" value="1"/>
</dbReference>
<dbReference type="eggNOG" id="COG1815">
    <property type="taxonomic scope" value="Bacteria"/>
</dbReference>
<organism evidence="8 9">
    <name type="scientific">Tepidicaulis marinus</name>
    <dbReference type="NCBI Taxonomy" id="1333998"/>
    <lineage>
        <taxon>Bacteria</taxon>
        <taxon>Pseudomonadati</taxon>
        <taxon>Pseudomonadota</taxon>
        <taxon>Alphaproteobacteria</taxon>
        <taxon>Hyphomicrobiales</taxon>
        <taxon>Parvibaculaceae</taxon>
        <taxon>Tepidicaulis</taxon>
    </lineage>
</organism>
<comment type="similarity">
    <text evidence="2 7">Belongs to the flagella basal body rod proteins family.</text>
</comment>
<evidence type="ECO:0000256" key="1">
    <source>
        <dbReference type="ARBA" id="ARBA00004117"/>
    </source>
</evidence>
<keyword evidence="8" id="KW-0282">Flagellum</keyword>
<dbReference type="STRING" id="1333998.M2A_1768"/>
<dbReference type="RefSeq" id="WP_045446008.1">
    <property type="nucleotide sequence ID" value="NZ_BBIO01000008.1"/>
</dbReference>
<comment type="caution">
    <text evidence="8">The sequence shown here is derived from an EMBL/GenBank/DDBJ whole genome shotgun (WGS) entry which is preliminary data.</text>
</comment>
<evidence type="ECO:0000256" key="4">
    <source>
        <dbReference type="ARBA" id="ARBA00023143"/>
    </source>
</evidence>
<keyword evidence="8" id="KW-0966">Cell projection</keyword>
<proteinExistence type="inferred from homology"/>
<evidence type="ECO:0000256" key="7">
    <source>
        <dbReference type="PIRNR" id="PIRNR002889"/>
    </source>
</evidence>
<protein>
    <recommendedName>
        <fullName evidence="3 7">Flagellar basal body rod protein FlgB</fullName>
    </recommendedName>
</protein>
<dbReference type="GO" id="GO:0030694">
    <property type="term" value="C:bacterial-type flagellum basal body, rod"/>
    <property type="evidence" value="ECO:0007669"/>
    <property type="project" value="InterPro"/>
</dbReference>